<dbReference type="Gene3D" id="3.90.190.20">
    <property type="entry name" value="Mur ligase, C-terminal domain"/>
    <property type="match status" value="1"/>
</dbReference>
<evidence type="ECO:0000256" key="6">
    <source>
        <dbReference type="ARBA" id="ARBA00022960"/>
    </source>
</evidence>
<dbReference type="Gene3D" id="3.40.1190.10">
    <property type="entry name" value="Mur-like, catalytic domain"/>
    <property type="match status" value="1"/>
</dbReference>
<keyword evidence="8 10" id="KW-0131">Cell cycle</keyword>
<evidence type="ECO:0000256" key="1">
    <source>
        <dbReference type="ARBA" id="ARBA00022490"/>
    </source>
</evidence>
<evidence type="ECO:0000313" key="16">
    <source>
        <dbReference type="Proteomes" id="UP001323798"/>
    </source>
</evidence>
<dbReference type="Proteomes" id="UP001323798">
    <property type="component" value="Chromosome"/>
</dbReference>
<proteinExistence type="inferred from homology"/>
<keyword evidence="7 10" id="KW-0573">Peptidoglycan synthesis</keyword>
<dbReference type="InterPro" id="IPR004101">
    <property type="entry name" value="Mur_ligase_C"/>
</dbReference>
<dbReference type="InterPro" id="IPR000713">
    <property type="entry name" value="Mur_ligase_N"/>
</dbReference>
<feature type="binding site" evidence="10">
    <location>
        <begin position="117"/>
        <end position="123"/>
    </location>
    <ligand>
        <name>ATP</name>
        <dbReference type="ChEBI" id="CHEBI:30616"/>
    </ligand>
</feature>
<dbReference type="HAMAP" id="MF_02019">
    <property type="entry name" value="MurF"/>
    <property type="match status" value="1"/>
</dbReference>
<name>A0ABZ0SP97_9MICO</name>
<evidence type="ECO:0000259" key="12">
    <source>
        <dbReference type="Pfam" id="PF01225"/>
    </source>
</evidence>
<dbReference type="Gene3D" id="3.40.1390.10">
    <property type="entry name" value="MurE/MurF, N-terminal domain"/>
    <property type="match status" value="1"/>
</dbReference>
<keyword evidence="16" id="KW-1185">Reference proteome</keyword>
<evidence type="ECO:0000256" key="4">
    <source>
        <dbReference type="ARBA" id="ARBA00022741"/>
    </source>
</evidence>
<feature type="domain" description="Mur ligase N-terminal catalytic" evidence="12">
    <location>
        <begin position="33"/>
        <end position="94"/>
    </location>
</feature>
<dbReference type="Pfam" id="PF08245">
    <property type="entry name" value="Mur_ligase_M"/>
    <property type="match status" value="1"/>
</dbReference>
<dbReference type="Pfam" id="PF02875">
    <property type="entry name" value="Mur_ligase_C"/>
    <property type="match status" value="1"/>
</dbReference>
<accession>A0ABZ0SP97</accession>
<sequence length="470" mass="48799">MIALTLTEIAAAVRGTIRLAGDDTPETIVSGEVDTDSRAIAPGGIFVAKPGETTDGHLFVGRAIEAGAVLAIVEHPVDESVTQIVVDDVVVALADLARDVVARVRAHGRLRVVGITGSNGKTTTKNMLARILQDEGETIAPRGSYNNEVGAPLTMLRVTDATAFLVSEFGASGPGEIARLAGLVTPDIGVVLMVGMAHAGGFGGIEATTVAKSELVRAVGAGGLAVLNADDGRVASMAAIAEERGVRVRWFGQGASADVRGSDIEVTASGTRLTVTADGESLPLHLRVLGAHHVGNALASIATATALGVSLANAVARLETVELAERWRMQPLGSDRVRIINDAYNASPDSMAAALRTLAQIVGPGERTVAVLGAMSELGEYAGEEHDRIGELAVRLRIQRIVIVGTGARRMFLAAVGEGSWDGEAVFFATADEAYDYLLGELRDGDRVLVKSSNSAGLRFLGDRLGESFS</sequence>
<dbReference type="InterPro" id="IPR036615">
    <property type="entry name" value="Mur_ligase_C_dom_sf"/>
</dbReference>
<keyword evidence="5 10" id="KW-0067">ATP-binding</keyword>
<evidence type="ECO:0000256" key="2">
    <source>
        <dbReference type="ARBA" id="ARBA00022598"/>
    </source>
</evidence>
<evidence type="ECO:0000256" key="3">
    <source>
        <dbReference type="ARBA" id="ARBA00022618"/>
    </source>
</evidence>
<gene>
    <name evidence="10 15" type="primary">murF</name>
    <name evidence="15" type="ORF">SM116_07825</name>
</gene>
<dbReference type="InterPro" id="IPR035911">
    <property type="entry name" value="MurE/MurF_N"/>
</dbReference>
<reference evidence="15 16" key="1">
    <citation type="submission" date="2023-11" db="EMBL/GenBank/DDBJ databases">
        <title>Genome sequence of Microbacterium rhizosphaerae KACC 19337.</title>
        <authorList>
            <person name="Choi H."/>
            <person name="Kim S."/>
            <person name="Kim Y."/>
            <person name="Kwon S.-W."/>
            <person name="Heo J."/>
        </authorList>
    </citation>
    <scope>NUCLEOTIDE SEQUENCE [LARGE SCALE GENOMIC DNA]</scope>
    <source>
        <strain evidence="15 16">KACC 19337</strain>
    </source>
</reference>
<feature type="domain" description="Mur ligase central" evidence="14">
    <location>
        <begin position="115"/>
        <end position="304"/>
    </location>
</feature>
<dbReference type="PANTHER" id="PTHR43024:SF1">
    <property type="entry name" value="UDP-N-ACETYLMURAMOYL-TRIPEPTIDE--D-ALANYL-D-ALANINE LIGASE"/>
    <property type="match status" value="1"/>
</dbReference>
<dbReference type="SUPFAM" id="SSF63418">
    <property type="entry name" value="MurE/MurF N-terminal domain"/>
    <property type="match status" value="1"/>
</dbReference>
<evidence type="ECO:0000256" key="10">
    <source>
        <dbReference type="HAMAP-Rule" id="MF_02019"/>
    </source>
</evidence>
<keyword evidence="4 10" id="KW-0547">Nucleotide-binding</keyword>
<dbReference type="InterPro" id="IPR051046">
    <property type="entry name" value="MurCDEF_CellWall_CoF430Synth"/>
</dbReference>
<keyword evidence="1 10" id="KW-0963">Cytoplasm</keyword>
<dbReference type="SUPFAM" id="SSF53623">
    <property type="entry name" value="MurD-like peptide ligases, catalytic domain"/>
    <property type="match status" value="1"/>
</dbReference>
<dbReference type="SUPFAM" id="SSF53244">
    <property type="entry name" value="MurD-like peptide ligases, peptide-binding domain"/>
    <property type="match status" value="1"/>
</dbReference>
<dbReference type="Pfam" id="PF01225">
    <property type="entry name" value="Mur_ligase"/>
    <property type="match status" value="1"/>
</dbReference>
<dbReference type="InterPro" id="IPR005863">
    <property type="entry name" value="UDP-N-AcMur_synth"/>
</dbReference>
<evidence type="ECO:0000256" key="8">
    <source>
        <dbReference type="ARBA" id="ARBA00023306"/>
    </source>
</evidence>
<comment type="pathway">
    <text evidence="10 11">Cell wall biogenesis; peptidoglycan biosynthesis.</text>
</comment>
<feature type="domain" description="Mur ligase C-terminal" evidence="13">
    <location>
        <begin position="328"/>
        <end position="453"/>
    </location>
</feature>
<organism evidence="15 16">
    <name type="scientific">Microbacterium rhizosphaerae</name>
    <dbReference type="NCBI Taxonomy" id="1678237"/>
    <lineage>
        <taxon>Bacteria</taxon>
        <taxon>Bacillati</taxon>
        <taxon>Actinomycetota</taxon>
        <taxon>Actinomycetes</taxon>
        <taxon>Micrococcales</taxon>
        <taxon>Microbacteriaceae</taxon>
        <taxon>Microbacterium</taxon>
    </lineage>
</organism>
<dbReference type="GO" id="GO:0047480">
    <property type="term" value="F:UDP-N-acetylmuramoyl-tripeptide-D-alanyl-D-alanine ligase activity"/>
    <property type="evidence" value="ECO:0007669"/>
    <property type="project" value="UniProtKB-EC"/>
</dbReference>
<comment type="function">
    <text evidence="10 11">Involved in cell wall formation. Catalyzes the final step in the synthesis of UDP-N-acetylmuramoyl-pentapeptide, the precursor of murein.</text>
</comment>
<keyword evidence="6 10" id="KW-0133">Cell shape</keyword>
<protein>
    <recommendedName>
        <fullName evidence="10 11">UDP-N-acetylmuramoyl-tripeptide--D-alanyl-D-alanine ligase</fullName>
        <ecNumber evidence="10 11">6.3.2.10</ecNumber>
    </recommendedName>
    <alternativeName>
        <fullName evidence="10">D-alanyl-D-alanine-adding enzyme</fullName>
    </alternativeName>
</protein>
<evidence type="ECO:0000256" key="7">
    <source>
        <dbReference type="ARBA" id="ARBA00022984"/>
    </source>
</evidence>
<keyword evidence="3 10" id="KW-0132">Cell division</keyword>
<dbReference type="InterPro" id="IPR013221">
    <property type="entry name" value="Mur_ligase_cen"/>
</dbReference>
<dbReference type="RefSeq" id="WP_320943883.1">
    <property type="nucleotide sequence ID" value="NZ_BAABEU010000007.1"/>
</dbReference>
<comment type="catalytic activity">
    <reaction evidence="10 11">
        <text>D-alanyl-D-alanine + UDP-N-acetyl-alpha-D-muramoyl-L-alanyl-gamma-D-glutamyl-meso-2,6-diaminopimelate + ATP = UDP-N-acetyl-alpha-D-muramoyl-L-alanyl-gamma-D-glutamyl-meso-2,6-diaminopimeloyl-D-alanyl-D-alanine + ADP + phosphate + H(+)</text>
        <dbReference type="Rhea" id="RHEA:28374"/>
        <dbReference type="ChEBI" id="CHEBI:15378"/>
        <dbReference type="ChEBI" id="CHEBI:30616"/>
        <dbReference type="ChEBI" id="CHEBI:43474"/>
        <dbReference type="ChEBI" id="CHEBI:57822"/>
        <dbReference type="ChEBI" id="CHEBI:61386"/>
        <dbReference type="ChEBI" id="CHEBI:83905"/>
        <dbReference type="ChEBI" id="CHEBI:456216"/>
        <dbReference type="EC" id="6.3.2.10"/>
    </reaction>
</comment>
<comment type="similarity">
    <text evidence="10">Belongs to the MurCDEF family. MurF subfamily.</text>
</comment>
<dbReference type="EC" id="6.3.2.10" evidence="10 11"/>
<keyword evidence="9 10" id="KW-0961">Cell wall biogenesis/degradation</keyword>
<comment type="subcellular location">
    <subcellularLocation>
        <location evidence="10 11">Cytoplasm</location>
    </subcellularLocation>
</comment>
<dbReference type="InterPro" id="IPR036565">
    <property type="entry name" value="Mur-like_cat_sf"/>
</dbReference>
<evidence type="ECO:0000259" key="14">
    <source>
        <dbReference type="Pfam" id="PF08245"/>
    </source>
</evidence>
<evidence type="ECO:0000256" key="11">
    <source>
        <dbReference type="RuleBase" id="RU004136"/>
    </source>
</evidence>
<evidence type="ECO:0000256" key="9">
    <source>
        <dbReference type="ARBA" id="ARBA00023316"/>
    </source>
</evidence>
<evidence type="ECO:0000259" key="13">
    <source>
        <dbReference type="Pfam" id="PF02875"/>
    </source>
</evidence>
<dbReference type="PANTHER" id="PTHR43024">
    <property type="entry name" value="UDP-N-ACETYLMURAMOYL-TRIPEPTIDE--D-ALANYL-D-ALANINE LIGASE"/>
    <property type="match status" value="1"/>
</dbReference>
<evidence type="ECO:0000256" key="5">
    <source>
        <dbReference type="ARBA" id="ARBA00022840"/>
    </source>
</evidence>
<dbReference type="EMBL" id="CP139368">
    <property type="protein sequence ID" value="WPR91182.1"/>
    <property type="molecule type" value="Genomic_DNA"/>
</dbReference>
<evidence type="ECO:0000313" key="15">
    <source>
        <dbReference type="EMBL" id="WPR91182.1"/>
    </source>
</evidence>
<dbReference type="NCBIfam" id="TIGR01143">
    <property type="entry name" value="murF"/>
    <property type="match status" value="1"/>
</dbReference>
<keyword evidence="2 10" id="KW-0436">Ligase</keyword>